<name>A0A834SEC7_9FABA</name>
<dbReference type="EMBL" id="JAAIUW010000013">
    <property type="protein sequence ID" value="KAF7802028.1"/>
    <property type="molecule type" value="Genomic_DNA"/>
</dbReference>
<comment type="caution">
    <text evidence="2">The sequence shown here is derived from an EMBL/GenBank/DDBJ whole genome shotgun (WGS) entry which is preliminary data.</text>
</comment>
<feature type="region of interest" description="Disordered" evidence="1">
    <location>
        <begin position="1"/>
        <end position="44"/>
    </location>
</feature>
<dbReference type="Proteomes" id="UP000634136">
    <property type="component" value="Unassembled WGS sequence"/>
</dbReference>
<proteinExistence type="predicted"/>
<keyword evidence="3" id="KW-1185">Reference proteome</keyword>
<evidence type="ECO:0000313" key="2">
    <source>
        <dbReference type="EMBL" id="KAF7802028.1"/>
    </source>
</evidence>
<organism evidence="2 3">
    <name type="scientific">Senna tora</name>
    <dbReference type="NCBI Taxonomy" id="362788"/>
    <lineage>
        <taxon>Eukaryota</taxon>
        <taxon>Viridiplantae</taxon>
        <taxon>Streptophyta</taxon>
        <taxon>Embryophyta</taxon>
        <taxon>Tracheophyta</taxon>
        <taxon>Spermatophyta</taxon>
        <taxon>Magnoliopsida</taxon>
        <taxon>eudicotyledons</taxon>
        <taxon>Gunneridae</taxon>
        <taxon>Pentapetalae</taxon>
        <taxon>rosids</taxon>
        <taxon>fabids</taxon>
        <taxon>Fabales</taxon>
        <taxon>Fabaceae</taxon>
        <taxon>Caesalpinioideae</taxon>
        <taxon>Cassia clade</taxon>
        <taxon>Senna</taxon>
    </lineage>
</organism>
<evidence type="ECO:0000256" key="1">
    <source>
        <dbReference type="SAM" id="MobiDB-lite"/>
    </source>
</evidence>
<dbReference type="AlphaFoldDB" id="A0A834SEC7"/>
<reference evidence="2" key="1">
    <citation type="submission" date="2020-09" db="EMBL/GenBank/DDBJ databases">
        <title>Genome-Enabled Discovery of Anthraquinone Biosynthesis in Senna tora.</title>
        <authorList>
            <person name="Kang S.-H."/>
            <person name="Pandey R.P."/>
            <person name="Lee C.-M."/>
            <person name="Sim J.-S."/>
            <person name="Jeong J.-T."/>
            <person name="Choi B.-S."/>
            <person name="Jung M."/>
            <person name="Ginzburg D."/>
            <person name="Zhao K."/>
            <person name="Won S.Y."/>
            <person name="Oh T.-J."/>
            <person name="Yu Y."/>
            <person name="Kim N.-H."/>
            <person name="Lee O.R."/>
            <person name="Lee T.-H."/>
            <person name="Bashyal P."/>
            <person name="Kim T.-S."/>
            <person name="Lee W.-H."/>
            <person name="Kawkins C."/>
            <person name="Kim C.-K."/>
            <person name="Kim J.S."/>
            <person name="Ahn B.O."/>
            <person name="Rhee S.Y."/>
            <person name="Sohng J.K."/>
        </authorList>
    </citation>
    <scope>NUCLEOTIDE SEQUENCE</scope>
    <source>
        <tissue evidence="2">Leaf</tissue>
    </source>
</reference>
<evidence type="ECO:0000313" key="3">
    <source>
        <dbReference type="Proteomes" id="UP000634136"/>
    </source>
</evidence>
<gene>
    <name evidence="2" type="ORF">G2W53_041139</name>
</gene>
<protein>
    <submittedName>
        <fullName evidence="2">Uncharacterized protein</fullName>
    </submittedName>
</protein>
<accession>A0A834SEC7</accession>
<sequence>MPKAQEGEAQLGKGKEKVETSQEQVLRKSIRMEKPTWKISRRKD</sequence>